<organism evidence="1 2">
    <name type="scientific">Malus domestica</name>
    <name type="common">Apple</name>
    <name type="synonym">Pyrus malus</name>
    <dbReference type="NCBI Taxonomy" id="3750"/>
    <lineage>
        <taxon>Eukaryota</taxon>
        <taxon>Viridiplantae</taxon>
        <taxon>Streptophyta</taxon>
        <taxon>Embryophyta</taxon>
        <taxon>Tracheophyta</taxon>
        <taxon>Spermatophyta</taxon>
        <taxon>Magnoliopsida</taxon>
        <taxon>eudicotyledons</taxon>
        <taxon>Gunneridae</taxon>
        <taxon>Pentapetalae</taxon>
        <taxon>rosids</taxon>
        <taxon>fabids</taxon>
        <taxon>Rosales</taxon>
        <taxon>Rosaceae</taxon>
        <taxon>Amygdaloideae</taxon>
        <taxon>Maleae</taxon>
        <taxon>Malus</taxon>
    </lineage>
</organism>
<proteinExistence type="predicted"/>
<dbReference type="Proteomes" id="UP000290289">
    <property type="component" value="Chromosome 4"/>
</dbReference>
<comment type="caution">
    <text evidence="1">The sequence shown here is derived from an EMBL/GenBank/DDBJ whole genome shotgun (WGS) entry which is preliminary data.</text>
</comment>
<dbReference type="EMBL" id="RDQH01000330">
    <property type="protein sequence ID" value="RXI01239.1"/>
    <property type="molecule type" value="Genomic_DNA"/>
</dbReference>
<reference evidence="1 2" key="1">
    <citation type="submission" date="2018-10" db="EMBL/GenBank/DDBJ databases">
        <title>A high-quality apple genome assembly.</title>
        <authorList>
            <person name="Hu J."/>
        </authorList>
    </citation>
    <scope>NUCLEOTIDE SEQUENCE [LARGE SCALE GENOMIC DNA]</scope>
    <source>
        <strain evidence="2">cv. HFTH1</strain>
        <tissue evidence="1">Young leaf</tissue>
    </source>
</reference>
<keyword evidence="2" id="KW-1185">Reference proteome</keyword>
<dbReference type="AlphaFoldDB" id="A0A498JZA5"/>
<protein>
    <submittedName>
        <fullName evidence="1">Uncharacterized protein</fullName>
    </submittedName>
</protein>
<gene>
    <name evidence="1" type="ORF">DVH24_001473</name>
</gene>
<sequence>MVVKVAALYEMVSMKEKKNQKVVKTGVKWGKLRDQEGMSVNNSKTVSQGSLFYKREWRLKQSTQPVWLRRLIELVYMPFNLYFDGVQTYCERDHTQMTTQIATRGHKLKTSTSFLLVILKR</sequence>
<name>A0A498JZA5_MALDO</name>
<evidence type="ECO:0000313" key="1">
    <source>
        <dbReference type="EMBL" id="RXI01239.1"/>
    </source>
</evidence>
<evidence type="ECO:0000313" key="2">
    <source>
        <dbReference type="Proteomes" id="UP000290289"/>
    </source>
</evidence>
<accession>A0A498JZA5</accession>